<sequence length="132" mass="14041">MTIVPVSKRVTLLGLDGACLLRITGDVEVSTVPELRVALQAALTQCAWIIVDLSRAGTVESLGLRTLLAGSGAAQRHGGALVFAAPPLLLRRRLRASRQAVTVFDSVPQALSALSPEPAVVRHLRYGETRHT</sequence>
<comment type="caution">
    <text evidence="2">The sequence shown here is derived from an EMBL/GenBank/DDBJ whole genome shotgun (WGS) entry which is preliminary data.</text>
</comment>
<evidence type="ECO:0000313" key="3">
    <source>
        <dbReference type="Proteomes" id="UP001523216"/>
    </source>
</evidence>
<dbReference type="PROSITE" id="PS50801">
    <property type="entry name" value="STAS"/>
    <property type="match status" value="1"/>
</dbReference>
<dbReference type="Pfam" id="PF13466">
    <property type="entry name" value="STAS_2"/>
    <property type="match status" value="1"/>
</dbReference>
<accession>A0ABT0YCN6</accession>
<dbReference type="InterPro" id="IPR036513">
    <property type="entry name" value="STAS_dom_sf"/>
</dbReference>
<dbReference type="CDD" id="cd07043">
    <property type="entry name" value="STAS_anti-anti-sigma_factors"/>
    <property type="match status" value="1"/>
</dbReference>
<dbReference type="Gene3D" id="3.30.750.24">
    <property type="entry name" value="STAS domain"/>
    <property type="match status" value="1"/>
</dbReference>
<dbReference type="Proteomes" id="UP001523216">
    <property type="component" value="Unassembled WGS sequence"/>
</dbReference>
<name>A0ABT0YCN6_9ACTN</name>
<reference evidence="2 3" key="1">
    <citation type="submission" date="2022-06" db="EMBL/GenBank/DDBJ databases">
        <title>Actinoplanes abujensis sp. nov., isolated from Nigerian arid soil.</title>
        <authorList>
            <person name="Ding P."/>
        </authorList>
    </citation>
    <scope>NUCLEOTIDE SEQUENCE [LARGE SCALE GENOMIC DNA]</scope>
    <source>
        <strain evidence="3">TRM88002</strain>
    </source>
</reference>
<dbReference type="RefSeq" id="WP_251803581.1">
    <property type="nucleotide sequence ID" value="NZ_JAMQOL010000066.1"/>
</dbReference>
<proteinExistence type="predicted"/>
<keyword evidence="3" id="KW-1185">Reference proteome</keyword>
<evidence type="ECO:0000313" key="2">
    <source>
        <dbReference type="EMBL" id="MCM4083812.1"/>
    </source>
</evidence>
<dbReference type="InterPro" id="IPR002645">
    <property type="entry name" value="STAS_dom"/>
</dbReference>
<gene>
    <name evidence="2" type="ORF">LXN57_40315</name>
</gene>
<protein>
    <submittedName>
        <fullName evidence="2">STAS domain-containing protein</fullName>
    </submittedName>
</protein>
<dbReference type="InterPro" id="IPR058548">
    <property type="entry name" value="MlaB-like_STAS"/>
</dbReference>
<feature type="domain" description="STAS" evidence="1">
    <location>
        <begin position="8"/>
        <end position="114"/>
    </location>
</feature>
<dbReference type="EMBL" id="JAMQOL010000066">
    <property type="protein sequence ID" value="MCM4083812.1"/>
    <property type="molecule type" value="Genomic_DNA"/>
</dbReference>
<evidence type="ECO:0000259" key="1">
    <source>
        <dbReference type="PROSITE" id="PS50801"/>
    </source>
</evidence>
<dbReference type="SUPFAM" id="SSF52091">
    <property type="entry name" value="SpoIIaa-like"/>
    <property type="match status" value="1"/>
</dbReference>
<organism evidence="2 3">
    <name type="scientific">Paractinoplanes hotanensis</name>
    <dbReference type="NCBI Taxonomy" id="2906497"/>
    <lineage>
        <taxon>Bacteria</taxon>
        <taxon>Bacillati</taxon>
        <taxon>Actinomycetota</taxon>
        <taxon>Actinomycetes</taxon>
        <taxon>Micromonosporales</taxon>
        <taxon>Micromonosporaceae</taxon>
        <taxon>Paractinoplanes</taxon>
    </lineage>
</organism>